<keyword evidence="2" id="KW-1185">Reference proteome</keyword>
<dbReference type="RefSeq" id="XP_002765894.1">
    <property type="nucleotide sequence ID" value="XM_002765848.1"/>
</dbReference>
<evidence type="ECO:0000313" key="2">
    <source>
        <dbReference type="Proteomes" id="UP000007800"/>
    </source>
</evidence>
<protein>
    <submittedName>
        <fullName evidence="1">Uncharacterized protein</fullName>
    </submittedName>
</protein>
<accession>C5LXD2</accession>
<organism evidence="2">
    <name type="scientific">Perkinsus marinus (strain ATCC 50983 / TXsc)</name>
    <dbReference type="NCBI Taxonomy" id="423536"/>
    <lineage>
        <taxon>Eukaryota</taxon>
        <taxon>Sar</taxon>
        <taxon>Alveolata</taxon>
        <taxon>Perkinsozoa</taxon>
        <taxon>Perkinsea</taxon>
        <taxon>Perkinsida</taxon>
        <taxon>Perkinsidae</taxon>
        <taxon>Perkinsus</taxon>
    </lineage>
</organism>
<reference evidence="1 2" key="1">
    <citation type="submission" date="2008-07" db="EMBL/GenBank/DDBJ databases">
        <authorList>
            <person name="El-Sayed N."/>
            <person name="Caler E."/>
            <person name="Inman J."/>
            <person name="Amedeo P."/>
            <person name="Hass B."/>
            <person name="Wortman J."/>
        </authorList>
    </citation>
    <scope>NUCLEOTIDE SEQUENCE [LARGE SCALE GENOMIC DNA]</scope>
    <source>
        <strain evidence="2">ATCC 50983 / TXsc</strain>
    </source>
</reference>
<name>C5LXD2_PERM5</name>
<dbReference type="InParanoid" id="C5LXD2"/>
<gene>
    <name evidence="1" type="ORF">Pmar_PMAR024123</name>
</gene>
<proteinExistence type="predicted"/>
<dbReference type="Proteomes" id="UP000007800">
    <property type="component" value="Unassembled WGS sequence"/>
</dbReference>
<sequence>MQEYVKKRLAEEANVTEEQFEQIHDMLEGDLTGFRDKIIEMKRKADDELFAENNRINRDDSLQMGRLADHAQMVEAQALKAGNIIGYNSAAGGRSYRILNGQEAISGNKLRAMMHVAQANSGSLIDDIAAAKGVSTTRIANMKAELGSVKGRLSDLQGEYEDKINTNTKEYMKPALMALQAISQFDSFQRENKPLQDVFRNKAREMMDNVKGSADKAERIANRISHRIDKGASIVENIRQKVQSSLERHVGEKKQIFAKELLKITTEESKPLNVMINTT</sequence>
<dbReference type="AlphaFoldDB" id="C5LXD2"/>
<evidence type="ECO:0000313" key="1">
    <source>
        <dbReference type="EMBL" id="EEQ98611.1"/>
    </source>
</evidence>
<dbReference type="OMA" id="DHAQMIE"/>
<dbReference type="EMBL" id="GG686448">
    <property type="protein sequence ID" value="EEQ98611.1"/>
    <property type="molecule type" value="Genomic_DNA"/>
</dbReference>
<dbReference type="GeneID" id="9062311"/>